<dbReference type="RefSeq" id="WP_092868954.1">
    <property type="nucleotide sequence ID" value="NZ_FPCH01000003.1"/>
</dbReference>
<keyword evidence="3" id="KW-1185">Reference proteome</keyword>
<dbReference type="STRING" id="51670.SAMN04488557_3498"/>
<feature type="compositionally biased region" description="Low complexity" evidence="1">
    <location>
        <begin position="34"/>
        <end position="53"/>
    </location>
</feature>
<feature type="region of interest" description="Disordered" evidence="1">
    <location>
        <begin position="34"/>
        <end position="113"/>
    </location>
</feature>
<evidence type="ECO:0000256" key="1">
    <source>
        <dbReference type="SAM" id="MobiDB-lite"/>
    </source>
</evidence>
<dbReference type="Proteomes" id="UP000199423">
    <property type="component" value="Unassembled WGS sequence"/>
</dbReference>
<evidence type="ECO:0000313" key="3">
    <source>
        <dbReference type="Proteomes" id="UP000199423"/>
    </source>
</evidence>
<feature type="compositionally biased region" description="Basic and acidic residues" evidence="1">
    <location>
        <begin position="75"/>
        <end position="94"/>
    </location>
</feature>
<name>A0A1I7NTX4_9HYPH</name>
<feature type="compositionally biased region" description="Low complexity" evidence="1">
    <location>
        <begin position="62"/>
        <end position="74"/>
    </location>
</feature>
<protein>
    <recommendedName>
        <fullName evidence="4">Inner membrane protein</fullName>
    </recommendedName>
</protein>
<evidence type="ECO:0008006" key="4">
    <source>
        <dbReference type="Google" id="ProtNLM"/>
    </source>
</evidence>
<feature type="region of interest" description="Disordered" evidence="1">
    <location>
        <begin position="1"/>
        <end position="21"/>
    </location>
</feature>
<dbReference type="AlphaFoldDB" id="A0A1I7NTX4"/>
<proteinExistence type="predicted"/>
<accession>A0A1I7NTX4</accession>
<feature type="compositionally biased region" description="Low complexity" evidence="1">
    <location>
        <begin position="95"/>
        <end position="106"/>
    </location>
</feature>
<evidence type="ECO:0000313" key="2">
    <source>
        <dbReference type="EMBL" id="SFV38095.1"/>
    </source>
</evidence>
<dbReference type="EMBL" id="FPCH01000003">
    <property type="protein sequence ID" value="SFV38095.1"/>
    <property type="molecule type" value="Genomic_DNA"/>
</dbReference>
<organism evidence="2 3">
    <name type="scientific">Hyphomicrobium facile</name>
    <dbReference type="NCBI Taxonomy" id="51670"/>
    <lineage>
        <taxon>Bacteria</taxon>
        <taxon>Pseudomonadati</taxon>
        <taxon>Pseudomonadota</taxon>
        <taxon>Alphaproteobacteria</taxon>
        <taxon>Hyphomicrobiales</taxon>
        <taxon>Hyphomicrobiaceae</taxon>
        <taxon>Hyphomicrobium</taxon>
    </lineage>
</organism>
<dbReference type="OrthoDB" id="7928291at2"/>
<sequence>MADDKSNAGPGSKRPYATLDLKATEVEITPVKVGASSAGAKASAASVPLPAAARSYAEKPSDAATASAAQSQADAKADVRADAMPEFLKKDNAKAEATSSASSASSRARDSDDEAVVRKGGGFFSHLAAGVAGGVLALSAYQWALPQLGLRGSNDETAALSERLAAVEKKQSIAAPAPDLSSIEFRLSDLETATKKIPAITESQNRLVAETKAALASAASDAGSPQLIERIGKVEDKFKALADAGVNDPNANRIEQLAALTGKVSDLETSLATQLTALRVSVAKDVEGRVQAATEASEAARAGTQRIDKDVAGLKTDGVRIEAEIAAVKTANDHVAADLKVAQDETQSLKTAFEGLKTAAAKPADIVAAVQPLSDRTAALEKSVQDVVQGDAVRKQSAERVVLALELQNLRRALDSGQNFASQLADVKKVAGNTIDLSALEALKETGVPSLAELNKDFRSAADRAIDADAEPENAGVVDRLWAGAKSIVRVRRVDLKPEDKSTEATVGRMQVALNDGRLPDVLEAAKDLSPKAQDAARPFLDKVSARVSVDIALANLEAQLKSSIATGSQQTSKSP</sequence>
<gene>
    <name evidence="2" type="ORF">SAMN04488557_3498</name>
</gene>
<reference evidence="3" key="1">
    <citation type="submission" date="2016-10" db="EMBL/GenBank/DDBJ databases">
        <authorList>
            <person name="Varghese N."/>
            <person name="Submissions S."/>
        </authorList>
    </citation>
    <scope>NUCLEOTIDE SEQUENCE [LARGE SCALE GENOMIC DNA]</scope>
    <source>
        <strain evidence="3">DSM 1565</strain>
    </source>
</reference>